<evidence type="ECO:0000313" key="1">
    <source>
        <dbReference type="EnsemblMetazoa" id="PPA04308.1"/>
    </source>
</evidence>
<dbReference type="InterPro" id="IPR036047">
    <property type="entry name" value="F-box-like_dom_sf"/>
</dbReference>
<dbReference type="Pfam" id="PF00646">
    <property type="entry name" value="F-box"/>
    <property type="match status" value="1"/>
</dbReference>
<dbReference type="PROSITE" id="PS50181">
    <property type="entry name" value="FBOX"/>
    <property type="match status" value="1"/>
</dbReference>
<proteinExistence type="predicted"/>
<accession>A0A2A6B6V4</accession>
<dbReference type="EnsemblMetazoa" id="PPA04308.1">
    <property type="protein sequence ID" value="PPA04308.1"/>
    <property type="gene ID" value="WBGene00093862"/>
</dbReference>
<dbReference type="InterPro" id="IPR001810">
    <property type="entry name" value="F-box_dom"/>
</dbReference>
<dbReference type="SUPFAM" id="SSF81383">
    <property type="entry name" value="F-box domain"/>
    <property type="match status" value="1"/>
</dbReference>
<organism evidence="1 2">
    <name type="scientific">Pristionchus pacificus</name>
    <name type="common">Parasitic nematode worm</name>
    <dbReference type="NCBI Taxonomy" id="54126"/>
    <lineage>
        <taxon>Eukaryota</taxon>
        <taxon>Metazoa</taxon>
        <taxon>Ecdysozoa</taxon>
        <taxon>Nematoda</taxon>
        <taxon>Chromadorea</taxon>
        <taxon>Rhabditida</taxon>
        <taxon>Rhabditina</taxon>
        <taxon>Diplogasteromorpha</taxon>
        <taxon>Diplogasteroidea</taxon>
        <taxon>Neodiplogasteridae</taxon>
        <taxon>Pristionchus</taxon>
    </lineage>
</organism>
<dbReference type="Proteomes" id="UP000005239">
    <property type="component" value="Unassembled WGS sequence"/>
</dbReference>
<reference evidence="2" key="1">
    <citation type="journal article" date="2008" name="Nat. Genet.">
        <title>The Pristionchus pacificus genome provides a unique perspective on nematode lifestyle and parasitism.</title>
        <authorList>
            <person name="Dieterich C."/>
            <person name="Clifton S.W."/>
            <person name="Schuster L.N."/>
            <person name="Chinwalla A."/>
            <person name="Delehaunty K."/>
            <person name="Dinkelacker I."/>
            <person name="Fulton L."/>
            <person name="Fulton R."/>
            <person name="Godfrey J."/>
            <person name="Minx P."/>
            <person name="Mitreva M."/>
            <person name="Roeseler W."/>
            <person name="Tian H."/>
            <person name="Witte H."/>
            <person name="Yang S.P."/>
            <person name="Wilson R.K."/>
            <person name="Sommer R.J."/>
        </authorList>
    </citation>
    <scope>NUCLEOTIDE SEQUENCE [LARGE SCALE GENOMIC DNA]</scope>
    <source>
        <strain evidence="2">PS312</strain>
    </source>
</reference>
<sequence length="382" mass="43319">MTSPPAKRCRRNRDNTFSRPPTIGDPDLFSKLPDDCLLEIFAYLEHPDLDAVSCVSQRLRPLSIRIRPKVRSGTVDKIRITRVGGNCSIKDNTSKIITRIQCRKHFQEHETKYSLSMFFSPQWITTKTFSHEEGLHADCEYCNGLQQQFDNDPSIAVLHPLFDSIPKAFNFETVEFDEVILGDLLIALCKKYFDVPCKRRVFSNPEIDPTMDRGGIRRYNYYSRIHEWMAVGCSEELEVLSDDLAPLEPTGIVRSVNGTLSSLRIISTQTPKQFDSYARSLPGSLSNCARIANLELDFLEISGAYSFSYILERYRLHLPGSWRFLADAAPVITGIFSPLGLIISKRNDCALELCLNGHKEITVKISPLDIDPSVFSVEATFH</sequence>
<dbReference type="CDD" id="cd09917">
    <property type="entry name" value="F-box_SF"/>
    <property type="match status" value="1"/>
</dbReference>
<evidence type="ECO:0000313" key="2">
    <source>
        <dbReference type="Proteomes" id="UP000005239"/>
    </source>
</evidence>
<dbReference type="SMART" id="SM00256">
    <property type="entry name" value="FBOX"/>
    <property type="match status" value="1"/>
</dbReference>
<gene>
    <name evidence="1" type="primary">WBGene00093862</name>
</gene>
<reference evidence="1" key="2">
    <citation type="submission" date="2022-06" db="UniProtKB">
        <authorList>
            <consortium name="EnsemblMetazoa"/>
        </authorList>
    </citation>
    <scope>IDENTIFICATION</scope>
    <source>
        <strain evidence="1">PS312</strain>
    </source>
</reference>
<dbReference type="AlphaFoldDB" id="A0A2A6B6V4"/>
<protein>
    <submittedName>
        <fullName evidence="1">F-box domain-containing protein</fullName>
    </submittedName>
</protein>
<accession>A0A8R1U623</accession>
<name>A0A2A6B6V4_PRIPA</name>
<dbReference type="Gene3D" id="1.20.1280.50">
    <property type="match status" value="1"/>
</dbReference>
<keyword evidence="2" id="KW-1185">Reference proteome</keyword>